<dbReference type="OrthoDB" id="44867at2759"/>
<protein>
    <recommendedName>
        <fullName evidence="6">TFIIS central domain-containing protein</fullName>
    </recommendedName>
</protein>
<feature type="domain" description="TFIIS central" evidence="6">
    <location>
        <begin position="101"/>
        <end position="216"/>
    </location>
</feature>
<comment type="caution">
    <text evidence="7">The sequence shown here is derived from an EMBL/GenBank/DDBJ whole genome shotgun (WGS) entry which is preliminary data.</text>
</comment>
<evidence type="ECO:0000313" key="8">
    <source>
        <dbReference type="Proteomes" id="UP000027586"/>
    </source>
</evidence>
<dbReference type="VEuPathDB" id="FungiDB:LCOR_07088.1"/>
<dbReference type="PANTHER" id="PTHR11477:SF0">
    <property type="entry name" value="IP08861P-RELATED"/>
    <property type="match status" value="1"/>
</dbReference>
<dbReference type="GO" id="GO:0005634">
    <property type="term" value="C:nucleus"/>
    <property type="evidence" value="ECO:0007669"/>
    <property type="project" value="TreeGrafter"/>
</dbReference>
<feature type="region of interest" description="Disordered" evidence="5">
    <location>
        <begin position="187"/>
        <end position="227"/>
    </location>
</feature>
<evidence type="ECO:0000256" key="1">
    <source>
        <dbReference type="ARBA" id="ARBA00022723"/>
    </source>
</evidence>
<keyword evidence="1" id="KW-0479">Metal-binding</keyword>
<dbReference type="SMART" id="SM00510">
    <property type="entry name" value="TFS2M"/>
    <property type="match status" value="1"/>
</dbReference>
<dbReference type="EMBL" id="CBTN010000034">
    <property type="protein sequence ID" value="CDH55997.1"/>
    <property type="molecule type" value="Genomic_DNA"/>
</dbReference>
<dbReference type="PANTHER" id="PTHR11477">
    <property type="entry name" value="TRANSCRIPTION FACTOR S-II ZINC FINGER DOMAIN-CONTAINING PROTEIN"/>
    <property type="match status" value="1"/>
</dbReference>
<evidence type="ECO:0000256" key="2">
    <source>
        <dbReference type="ARBA" id="ARBA00022771"/>
    </source>
</evidence>
<dbReference type="Gene3D" id="1.10.472.30">
    <property type="entry name" value="Transcription elongation factor S-II, central domain"/>
    <property type="match status" value="1"/>
</dbReference>
<keyword evidence="2" id="KW-0863">Zinc-finger</keyword>
<dbReference type="GO" id="GO:0006351">
    <property type="term" value="P:DNA-templated transcription"/>
    <property type="evidence" value="ECO:0007669"/>
    <property type="project" value="InterPro"/>
</dbReference>
<dbReference type="InterPro" id="IPR003618">
    <property type="entry name" value="TFIIS_cen_dom"/>
</dbReference>
<evidence type="ECO:0000256" key="4">
    <source>
        <dbReference type="ARBA" id="ARBA00023242"/>
    </source>
</evidence>
<dbReference type="AlphaFoldDB" id="A0A068S2C8"/>
<organism evidence="7 8">
    <name type="scientific">Lichtheimia corymbifera JMRC:FSU:9682</name>
    <dbReference type="NCBI Taxonomy" id="1263082"/>
    <lineage>
        <taxon>Eukaryota</taxon>
        <taxon>Fungi</taxon>
        <taxon>Fungi incertae sedis</taxon>
        <taxon>Mucoromycota</taxon>
        <taxon>Mucoromycotina</taxon>
        <taxon>Mucoromycetes</taxon>
        <taxon>Mucorales</taxon>
        <taxon>Lichtheimiaceae</taxon>
        <taxon>Lichtheimia</taxon>
    </lineage>
</organism>
<keyword evidence="3" id="KW-0862">Zinc</keyword>
<proteinExistence type="predicted"/>
<name>A0A068S2C8_9FUNG</name>
<evidence type="ECO:0000259" key="6">
    <source>
        <dbReference type="PROSITE" id="PS51321"/>
    </source>
</evidence>
<evidence type="ECO:0000256" key="3">
    <source>
        <dbReference type="ARBA" id="ARBA00022833"/>
    </source>
</evidence>
<dbReference type="InterPro" id="IPR036575">
    <property type="entry name" value="TFIIS_cen_dom_sf"/>
</dbReference>
<sequence>MGLSRGRNRIEWSCWHHRHPGRGEYALDHQLMDSMTTWAAHNPSTIWSETVVATLNEKVKSSNEQTTAFCLLDYLKQHLLFYPRYHSRRLDPPFLSSSMETRRKSQDLLHKALSSGQDNGGQEDLTDLAKTIEEAIYEQQDCQVDSAYKETIRSHILNLKDSRNPLKDQLLSGQVDPVEFAAMTASEMATADRRRSNEELRRSSLQASMGYTADNRPKHRDLEGEES</sequence>
<gene>
    <name evidence="7" type="ORF">LCOR_07088.1</name>
</gene>
<accession>A0A068S2C8</accession>
<reference evidence="7" key="1">
    <citation type="submission" date="2013-08" db="EMBL/GenBank/DDBJ databases">
        <title>Gene expansion shapes genome architecture in the human pathogen Lichtheimia corymbifera: an evolutionary genomics analysis in the ancient terrestrial Mucorales (Mucoromycotina).</title>
        <authorList>
            <person name="Schwartze V.U."/>
            <person name="Winter S."/>
            <person name="Shelest E."/>
            <person name="Marcet-Houben M."/>
            <person name="Horn F."/>
            <person name="Wehner S."/>
            <person name="Hoffmann K."/>
            <person name="Riege K."/>
            <person name="Sammeth M."/>
            <person name="Nowrousian M."/>
            <person name="Valiante V."/>
            <person name="Linde J."/>
            <person name="Jacobsen I.D."/>
            <person name="Marz M."/>
            <person name="Brakhage A.A."/>
            <person name="Gabaldon T."/>
            <person name="Bocker S."/>
            <person name="Voigt K."/>
        </authorList>
    </citation>
    <scope>NUCLEOTIDE SEQUENCE [LARGE SCALE GENOMIC DNA]</scope>
    <source>
        <strain evidence="7">FSU 9682</strain>
    </source>
</reference>
<dbReference type="Proteomes" id="UP000027586">
    <property type="component" value="Unassembled WGS sequence"/>
</dbReference>
<feature type="compositionally biased region" description="Basic and acidic residues" evidence="5">
    <location>
        <begin position="190"/>
        <end position="202"/>
    </location>
</feature>
<keyword evidence="8" id="KW-1185">Reference proteome</keyword>
<dbReference type="SUPFAM" id="SSF46942">
    <property type="entry name" value="Elongation factor TFIIS domain 2"/>
    <property type="match status" value="1"/>
</dbReference>
<dbReference type="Pfam" id="PF07500">
    <property type="entry name" value="TFIIS_M"/>
    <property type="match status" value="1"/>
</dbReference>
<evidence type="ECO:0000256" key="5">
    <source>
        <dbReference type="SAM" id="MobiDB-lite"/>
    </source>
</evidence>
<dbReference type="GO" id="GO:0008270">
    <property type="term" value="F:zinc ion binding"/>
    <property type="evidence" value="ECO:0007669"/>
    <property type="project" value="UniProtKB-KW"/>
</dbReference>
<dbReference type="PROSITE" id="PS51321">
    <property type="entry name" value="TFIIS_CENTRAL"/>
    <property type="match status" value="1"/>
</dbReference>
<keyword evidence="4" id="KW-0539">Nucleus</keyword>
<evidence type="ECO:0000313" key="7">
    <source>
        <dbReference type="EMBL" id="CDH55997.1"/>
    </source>
</evidence>
<dbReference type="STRING" id="1263082.A0A068S2C8"/>